<gene>
    <name evidence="2" type="ORF">ACFQO0_01105</name>
</gene>
<protein>
    <submittedName>
        <fullName evidence="2">Uncharacterized protein</fullName>
    </submittedName>
</protein>
<sequence length="58" mass="6544">MAKQDNSSSDKTIHVVDKKKAQDEQAAVRDNKEAPVKALDTESEFAVNELREEKRDAE</sequence>
<feature type="compositionally biased region" description="Basic and acidic residues" evidence="1">
    <location>
        <begin position="11"/>
        <end position="35"/>
    </location>
</feature>
<name>A0ABW2J0L3_9BURK</name>
<reference evidence="3" key="1">
    <citation type="journal article" date="2019" name="Int. J. Syst. Evol. Microbiol.">
        <title>The Global Catalogue of Microorganisms (GCM) 10K type strain sequencing project: providing services to taxonomists for standard genome sequencing and annotation.</title>
        <authorList>
            <consortium name="The Broad Institute Genomics Platform"/>
            <consortium name="The Broad Institute Genome Sequencing Center for Infectious Disease"/>
            <person name="Wu L."/>
            <person name="Ma J."/>
        </authorList>
    </citation>
    <scope>NUCLEOTIDE SEQUENCE [LARGE SCALE GENOMIC DNA]</scope>
    <source>
        <strain evidence="3">CCUG 36956</strain>
    </source>
</reference>
<organism evidence="2 3">
    <name type="scientific">Herminiimonas aquatilis</name>
    <dbReference type="NCBI Taxonomy" id="345342"/>
    <lineage>
        <taxon>Bacteria</taxon>
        <taxon>Pseudomonadati</taxon>
        <taxon>Pseudomonadota</taxon>
        <taxon>Betaproteobacteria</taxon>
        <taxon>Burkholderiales</taxon>
        <taxon>Oxalobacteraceae</taxon>
        <taxon>Herminiimonas</taxon>
    </lineage>
</organism>
<dbReference type="EMBL" id="JBHTCC010000001">
    <property type="protein sequence ID" value="MFC7297029.1"/>
    <property type="molecule type" value="Genomic_DNA"/>
</dbReference>
<keyword evidence="3" id="KW-1185">Reference proteome</keyword>
<comment type="caution">
    <text evidence="2">The sequence shown here is derived from an EMBL/GenBank/DDBJ whole genome shotgun (WGS) entry which is preliminary data.</text>
</comment>
<evidence type="ECO:0000313" key="3">
    <source>
        <dbReference type="Proteomes" id="UP001596379"/>
    </source>
</evidence>
<feature type="compositionally biased region" description="Polar residues" evidence="1">
    <location>
        <begin position="1"/>
        <end position="10"/>
    </location>
</feature>
<dbReference type="Proteomes" id="UP001596379">
    <property type="component" value="Unassembled WGS sequence"/>
</dbReference>
<feature type="region of interest" description="Disordered" evidence="1">
    <location>
        <begin position="1"/>
        <end position="44"/>
    </location>
</feature>
<accession>A0ABW2J0L3</accession>
<dbReference type="RefSeq" id="WP_382232207.1">
    <property type="nucleotide sequence ID" value="NZ_JBHTCC010000001.1"/>
</dbReference>
<evidence type="ECO:0000256" key="1">
    <source>
        <dbReference type="SAM" id="MobiDB-lite"/>
    </source>
</evidence>
<evidence type="ECO:0000313" key="2">
    <source>
        <dbReference type="EMBL" id="MFC7297029.1"/>
    </source>
</evidence>
<proteinExistence type="predicted"/>